<proteinExistence type="inferred from homology"/>
<sequence>MKDLSPEELERYDRQIRVWGVEAQKKLKSSTVLVVGAGGLGSPVAFYLVAAGVGKLIIVDAEDVELSNLNRQILHWTSDLGKAKVESAKEKLEKLNPHVEVVTLKQKIRSLEDALKLVEDADVVVDCLDNWSTRFLLNEACVKLGKPLVHGAVRGLYGQLTVVKPFEGPCLRCILPREPPEERPFPVAGPTPGVIGSLEALEVIKILTGYGEPMVGRLLFYDGVRNTFDVVKVERRPDCPVCGVSVRKVASGGKTS</sequence>
<dbReference type="InterPro" id="IPR000594">
    <property type="entry name" value="ThiF_NAD_FAD-bd"/>
</dbReference>
<organism evidence="3 4">
    <name type="scientific">Thermofilum pendens (strain DSM 2475 / Hrk 5)</name>
    <dbReference type="NCBI Taxonomy" id="368408"/>
    <lineage>
        <taxon>Archaea</taxon>
        <taxon>Thermoproteota</taxon>
        <taxon>Thermoprotei</taxon>
        <taxon>Thermofilales</taxon>
        <taxon>Thermofilaceae</taxon>
        <taxon>Thermofilum</taxon>
    </lineage>
</organism>
<evidence type="ECO:0000313" key="4">
    <source>
        <dbReference type="Proteomes" id="UP000000641"/>
    </source>
</evidence>
<name>A1S187_THEPD</name>
<dbReference type="GO" id="GO:0005737">
    <property type="term" value="C:cytoplasm"/>
    <property type="evidence" value="ECO:0007669"/>
    <property type="project" value="TreeGrafter"/>
</dbReference>
<dbReference type="PANTHER" id="PTHR10953:SF102">
    <property type="entry name" value="ADENYLYLTRANSFERASE AND SULFURTRANSFERASE MOCS3"/>
    <property type="match status" value="1"/>
</dbReference>
<dbReference type="CDD" id="cd00757">
    <property type="entry name" value="ThiF_MoeB_HesA_family"/>
    <property type="match status" value="1"/>
</dbReference>
<evidence type="ECO:0000313" key="3">
    <source>
        <dbReference type="EMBL" id="ABL79217.1"/>
    </source>
</evidence>
<dbReference type="InterPro" id="IPR045886">
    <property type="entry name" value="ThiF/MoeB/HesA"/>
</dbReference>
<dbReference type="EMBL" id="CP000505">
    <property type="protein sequence ID" value="ABL79217.1"/>
    <property type="molecule type" value="Genomic_DNA"/>
</dbReference>
<dbReference type="Pfam" id="PF00899">
    <property type="entry name" value="ThiF"/>
    <property type="match status" value="1"/>
</dbReference>
<dbReference type="FunFam" id="3.40.50.720:FF:000080">
    <property type="entry name" value="Thiazole biosynthesis adenylyltransferase ThiF"/>
    <property type="match status" value="1"/>
</dbReference>
<evidence type="ECO:0000256" key="1">
    <source>
        <dbReference type="ARBA" id="ARBA00009919"/>
    </source>
</evidence>
<dbReference type="PANTHER" id="PTHR10953">
    <property type="entry name" value="UBIQUITIN-ACTIVATING ENZYME E1"/>
    <property type="match status" value="1"/>
</dbReference>
<feature type="domain" description="THIF-type NAD/FAD binding fold" evidence="2">
    <location>
        <begin position="12"/>
        <end position="241"/>
    </location>
</feature>
<dbReference type="HOGENOM" id="CLU_013325_10_4_2"/>
<comment type="similarity">
    <text evidence="1">Belongs to the HesA/MoeB/ThiF family.</text>
</comment>
<keyword evidence="4" id="KW-1185">Reference proteome</keyword>
<dbReference type="SUPFAM" id="SSF69572">
    <property type="entry name" value="Activating enzymes of the ubiquitin-like proteins"/>
    <property type="match status" value="1"/>
</dbReference>
<accession>A1S187</accession>
<evidence type="ECO:0000259" key="2">
    <source>
        <dbReference type="Pfam" id="PF00899"/>
    </source>
</evidence>
<dbReference type="AlphaFoldDB" id="A1S187"/>
<dbReference type="GO" id="GO:0016779">
    <property type="term" value="F:nucleotidyltransferase activity"/>
    <property type="evidence" value="ECO:0007669"/>
    <property type="project" value="TreeGrafter"/>
</dbReference>
<dbReference type="STRING" id="368408.Tpen_1822"/>
<dbReference type="GO" id="GO:0004792">
    <property type="term" value="F:thiosulfate-cyanide sulfurtransferase activity"/>
    <property type="evidence" value="ECO:0007669"/>
    <property type="project" value="TreeGrafter"/>
</dbReference>
<dbReference type="Gene3D" id="3.40.50.720">
    <property type="entry name" value="NAD(P)-binding Rossmann-like Domain"/>
    <property type="match status" value="1"/>
</dbReference>
<dbReference type="OrthoDB" id="7915at2157"/>
<gene>
    <name evidence="3" type="ordered locus">Tpen_1822</name>
</gene>
<dbReference type="KEGG" id="tpe:Tpen_1822"/>
<reference evidence="4" key="1">
    <citation type="journal article" date="2008" name="J. Bacteriol.">
        <title>Genome sequence of Thermofilum pendens reveals an exceptional loss of biosynthetic pathways without genome reduction.</title>
        <authorList>
            <person name="Anderson I."/>
            <person name="Rodriguez J."/>
            <person name="Susanti D."/>
            <person name="Porat I."/>
            <person name="Reich C."/>
            <person name="Ulrich L.E."/>
            <person name="Elkins J.G."/>
            <person name="Mavromatis K."/>
            <person name="Lykidis A."/>
            <person name="Kim E."/>
            <person name="Thompson L.S."/>
            <person name="Nolan M."/>
            <person name="Land M."/>
            <person name="Copeland A."/>
            <person name="Lapidus A."/>
            <person name="Lucas S."/>
            <person name="Detter C."/>
            <person name="Zhulin I.B."/>
            <person name="Olsen G.J."/>
            <person name="Whitman W."/>
            <person name="Mukhopadhyay B."/>
            <person name="Bristow J."/>
            <person name="Kyrpides N."/>
        </authorList>
    </citation>
    <scope>NUCLEOTIDE SEQUENCE [LARGE SCALE GENOMIC DNA]</scope>
    <source>
        <strain evidence="4">DSM 2475 / Hrk 5</strain>
    </source>
</reference>
<protein>
    <submittedName>
        <fullName evidence="3">UBA/THIF-type NAD/FAD binding protein</fullName>
    </submittedName>
</protein>
<dbReference type="Proteomes" id="UP000000641">
    <property type="component" value="Chromosome"/>
</dbReference>
<dbReference type="GO" id="GO:0008641">
    <property type="term" value="F:ubiquitin-like modifier activating enzyme activity"/>
    <property type="evidence" value="ECO:0007669"/>
    <property type="project" value="InterPro"/>
</dbReference>
<dbReference type="EnsemblBacteria" id="ABL79217">
    <property type="protein sequence ID" value="ABL79217"/>
    <property type="gene ID" value="Tpen_1822"/>
</dbReference>
<dbReference type="InterPro" id="IPR035985">
    <property type="entry name" value="Ubiquitin-activating_enz"/>
</dbReference>
<dbReference type="eggNOG" id="arCOG01676">
    <property type="taxonomic scope" value="Archaea"/>
</dbReference>